<dbReference type="InterPro" id="IPR001769">
    <property type="entry name" value="Gingipain"/>
</dbReference>
<evidence type="ECO:0000256" key="2">
    <source>
        <dbReference type="SAM" id="SignalP"/>
    </source>
</evidence>
<evidence type="ECO:0000259" key="3">
    <source>
        <dbReference type="Pfam" id="PF01364"/>
    </source>
</evidence>
<dbReference type="RefSeq" id="WP_109621456.1">
    <property type="nucleotide sequence ID" value="NZ_QGDO01000007.1"/>
</dbReference>
<dbReference type="GO" id="GO:0008234">
    <property type="term" value="F:cysteine-type peptidase activity"/>
    <property type="evidence" value="ECO:0007669"/>
    <property type="project" value="InterPro"/>
</dbReference>
<dbReference type="CDD" id="cd02258">
    <property type="entry name" value="Peptidase_C25_N"/>
    <property type="match status" value="1"/>
</dbReference>
<proteinExistence type="predicted"/>
<dbReference type="InterPro" id="IPR029030">
    <property type="entry name" value="Caspase-like_dom_sf"/>
</dbReference>
<organism evidence="4 5">
    <name type="scientific">Sediminitomix flava</name>
    <dbReference type="NCBI Taxonomy" id="379075"/>
    <lineage>
        <taxon>Bacteria</taxon>
        <taxon>Pseudomonadati</taxon>
        <taxon>Bacteroidota</taxon>
        <taxon>Cytophagia</taxon>
        <taxon>Cytophagales</taxon>
        <taxon>Flammeovirgaceae</taxon>
        <taxon>Sediminitomix</taxon>
    </lineage>
</organism>
<dbReference type="Pfam" id="PF01364">
    <property type="entry name" value="Peptidase_C25"/>
    <property type="match status" value="1"/>
</dbReference>
<reference evidence="4 5" key="1">
    <citation type="submission" date="2018-03" db="EMBL/GenBank/DDBJ databases">
        <title>Genomic Encyclopedia of Archaeal and Bacterial Type Strains, Phase II (KMG-II): from individual species to whole genera.</title>
        <authorList>
            <person name="Goeker M."/>
        </authorList>
    </citation>
    <scope>NUCLEOTIDE SEQUENCE [LARGE SCALE GENOMIC DNA]</scope>
    <source>
        <strain evidence="4 5">DSM 28229</strain>
    </source>
</reference>
<dbReference type="InterPro" id="IPR029031">
    <property type="entry name" value="Gingipain_N_sf"/>
</dbReference>
<sequence>MKYIKAFIFLIISLLSTPVVAQNNFDWIGSSFYYKMEVRETGRYRVSYDDVSNLVLGLSSLKLSELQVYHRGQELAIFVYDQNGNDRFESEDYFEFYGVKNDGALDDELYQGKDNRMNPYESLYSHSSFYFFTFNNAGILGKRIEDAPKATAGTPVQNTVKRAENISYRNVYFKGERIIANSNVYASSFKRGAGFVNNGIRETHRDYTIQLENYIPNSEVKLETNIVTVDTDASGEYNIYVGKDASSLTLLDSKREYDVTLTQHEYELNSDLINTDGSFIFRLEATLNAVALSYFQIEYNSANSISGNNSLHFSTQSDDQNNIVEISDLNSDFTAWDISDIYNIKSIQQENANLLTWQSSTTNPKVYLSSEYKNLFSIKATNWNINTDPTRFDYLMIYHESLKGSAAGYSDVIDAYKSYRESAQGGGYNVESKSIEEIYDLFSYGEITPLAIRNYVNFMYEEDHDKYLFLIGQGLEVASDYYNKQYSLKNTKYQSLVPTYGTNSSDNLLGSKTNEDGTPLIGVGRISCWTAQQLADYFNKVKEHEFLAMSQIWKKNVLHVRGGSSTQDAFLMDRIMNQLKTKATSAYLGGNVDDKTRETFEDFISYVNISEQVNEGRSMISYLGHSSASFLDMDIGYVSQDKYGFNNRSKYPLVFVNGCNAGNVFTKDRLNSTAYHSWAEDWTFTPQKGSIIFLGMASTGTLNNLEDYMNLLYDYQFNNKGFINKPIGKILVEMTKQKYSSSTLAFKAHLQQYILNGDPAVKLFNTNEVLADFAVTDQLEIESLSSVSEVSASDDAFILKVPIQNLGFTYDNQELDIQLVRKFPDNSITEYFGELGSNNFYLDTNTDSLNHSSTLNIYVSNTNEDKTKGSGVNNFTLNLNYLGNIDEQSVLNNTISSNIFIPDGQPIFISPFNHQVTDQDNLNILIQNVGYLGASNVEYTFTLDDSYNFDTPLLTEQITGGTYASLSISRDDFNFQEQVYYLKVEYKDGDNILENTINFQWVNNSTNGWGQFSQYQFKNTATSALRMRSNINISPQLSPEWYFPNEKEIYVKSSGVNSSSPSYELSIDGLTYLENGGPDRACRDHRFLTIFIDKDNGELYQTNTHWSVRGVFCGLKANRSDFGANIYASVPFAPTEFNKIFDGPKSGFPAYSKQLGDHIIFLAQGNINFSSLGQDDINTLDQIGIDSDSFSQLQKGEPYIAFAKNNKEFEFNSTFQALEIKADTNSNISPLEQTIEHTYTINLNIDKGELESEIIGPAINTNGWKQAIVNIDAENSDSNELYIFGFKNDGSSELIQQTILNNNINNLDLSYIPSDTYPYLQLKWVSTDSINRTPSDLRSWHVEFDEAADGSLNYVSKSEESYKEGQIASNEFSFYNTGNVSFSSDSLLVQFSIDNQLDSEIKIAAPAVGDSTTFAWERSTEGLKELNELTVTVNPDNNESTVLEKTYINNSLPYFFEVELDTYSPYTDVFFDGKRIMNGEVVSPNAIVNVLIKDDNEHLPMTEVPENMKVFLGRANTGELGNITSGFLKEDFTFDDNSIGYSDYNSNEKDELSVLYDLTDQNLETGIYALMIQNIEDRAGNGITNPDNTLRPEEKEHIVIFEVNTEKTVTQVYPYPNPFSDKVRFVFTITGSEAPTQMKIQIMTVTGKIVREITQDELGPIRIGDNISDYAWDGKDEFGDQLANGVYLYRVIWGDGFSGFKTKSDDKLFKNNIGKMYLLR</sequence>
<feature type="chain" id="PRO_5016244385" evidence="2">
    <location>
        <begin position="22"/>
        <end position="1720"/>
    </location>
</feature>
<name>A0A315Z6W7_SEDFL</name>
<feature type="signal peptide" evidence="2">
    <location>
        <begin position="1"/>
        <end position="21"/>
    </location>
</feature>
<gene>
    <name evidence="4" type="ORF">BC781_1071</name>
</gene>
<comment type="caution">
    <text evidence="4">The sequence shown here is derived from an EMBL/GenBank/DDBJ whole genome shotgun (WGS) entry which is preliminary data.</text>
</comment>
<dbReference type="Gene3D" id="3.40.50.1460">
    <property type="match status" value="1"/>
</dbReference>
<dbReference type="GO" id="GO:0006508">
    <property type="term" value="P:proteolysis"/>
    <property type="evidence" value="ECO:0007669"/>
    <property type="project" value="InterPro"/>
</dbReference>
<accession>A0A315Z6W7</accession>
<protein>
    <submittedName>
        <fullName evidence="4">Peptidase C25-like protein</fullName>
    </submittedName>
</protein>
<evidence type="ECO:0000256" key="1">
    <source>
        <dbReference type="ARBA" id="ARBA00022729"/>
    </source>
</evidence>
<dbReference type="SUPFAM" id="SSF52129">
    <property type="entry name" value="Caspase-like"/>
    <property type="match status" value="1"/>
</dbReference>
<dbReference type="OrthoDB" id="9757650at2"/>
<evidence type="ECO:0000313" key="5">
    <source>
        <dbReference type="Proteomes" id="UP000245535"/>
    </source>
</evidence>
<dbReference type="Proteomes" id="UP000245535">
    <property type="component" value="Unassembled WGS sequence"/>
</dbReference>
<dbReference type="EMBL" id="QGDO01000007">
    <property type="protein sequence ID" value="PWJ38411.1"/>
    <property type="molecule type" value="Genomic_DNA"/>
</dbReference>
<evidence type="ECO:0000313" key="4">
    <source>
        <dbReference type="EMBL" id="PWJ38411.1"/>
    </source>
</evidence>
<feature type="domain" description="Gingipain" evidence="3">
    <location>
        <begin position="394"/>
        <end position="763"/>
    </location>
</feature>
<keyword evidence="5" id="KW-1185">Reference proteome</keyword>
<dbReference type="Gene3D" id="2.60.40.4070">
    <property type="match status" value="1"/>
</dbReference>
<dbReference type="Gene3D" id="3.40.50.10390">
    <property type="entry name" value="Gingipain r, domain 1"/>
    <property type="match status" value="1"/>
</dbReference>
<keyword evidence="1 2" id="KW-0732">Signal</keyword>